<dbReference type="EMBL" id="CAJVQB010015151">
    <property type="protein sequence ID" value="CAG8772799.1"/>
    <property type="molecule type" value="Genomic_DNA"/>
</dbReference>
<proteinExistence type="predicted"/>
<sequence>IHNEENEEFIYSSENHSDIDYLTNEYNTKSTPTDKSLNIEDLINEYNNKPTSSEKLLILFNTKEMSLAKNSDIPYTLE</sequence>
<accession>A0ABN7VHX1</accession>
<feature type="non-terminal residue" evidence="1">
    <location>
        <position position="1"/>
    </location>
</feature>
<keyword evidence="2" id="KW-1185">Reference proteome</keyword>
<evidence type="ECO:0000313" key="1">
    <source>
        <dbReference type="EMBL" id="CAG8772799.1"/>
    </source>
</evidence>
<protein>
    <submittedName>
        <fullName evidence="1">36105_t:CDS:1</fullName>
    </submittedName>
</protein>
<comment type="caution">
    <text evidence="1">The sequence shown here is derived from an EMBL/GenBank/DDBJ whole genome shotgun (WGS) entry which is preliminary data.</text>
</comment>
<evidence type="ECO:0000313" key="2">
    <source>
        <dbReference type="Proteomes" id="UP000789901"/>
    </source>
</evidence>
<name>A0ABN7VHX1_GIGMA</name>
<organism evidence="1 2">
    <name type="scientific">Gigaspora margarita</name>
    <dbReference type="NCBI Taxonomy" id="4874"/>
    <lineage>
        <taxon>Eukaryota</taxon>
        <taxon>Fungi</taxon>
        <taxon>Fungi incertae sedis</taxon>
        <taxon>Mucoromycota</taxon>
        <taxon>Glomeromycotina</taxon>
        <taxon>Glomeromycetes</taxon>
        <taxon>Diversisporales</taxon>
        <taxon>Gigasporaceae</taxon>
        <taxon>Gigaspora</taxon>
    </lineage>
</organism>
<gene>
    <name evidence="1" type="ORF">GMARGA_LOCUS18717</name>
</gene>
<reference evidence="1 2" key="1">
    <citation type="submission" date="2021-06" db="EMBL/GenBank/DDBJ databases">
        <authorList>
            <person name="Kallberg Y."/>
            <person name="Tangrot J."/>
            <person name="Rosling A."/>
        </authorList>
    </citation>
    <scope>NUCLEOTIDE SEQUENCE [LARGE SCALE GENOMIC DNA]</scope>
    <source>
        <strain evidence="1 2">120-4 pot B 10/14</strain>
    </source>
</reference>
<dbReference type="Proteomes" id="UP000789901">
    <property type="component" value="Unassembled WGS sequence"/>
</dbReference>